<keyword evidence="2" id="KW-1185">Reference proteome</keyword>
<name>A0ABY9WIJ6_9BACT</name>
<dbReference type="RefSeq" id="WP_395813569.1">
    <property type="nucleotide sequence ID" value="NZ_CP043494.1"/>
</dbReference>
<evidence type="ECO:0000313" key="2">
    <source>
        <dbReference type="Proteomes" id="UP001611383"/>
    </source>
</evidence>
<evidence type="ECO:0000313" key="1">
    <source>
        <dbReference type="EMBL" id="WNG43108.1"/>
    </source>
</evidence>
<protein>
    <submittedName>
        <fullName evidence="1">Thiol-disulfide oxidoreductase DCC family protein</fullName>
    </submittedName>
</protein>
<proteinExistence type="predicted"/>
<reference evidence="1 2" key="1">
    <citation type="submission" date="2019-08" db="EMBL/GenBank/DDBJ databases">
        <title>Archangium and Cystobacter genomes.</title>
        <authorList>
            <person name="Chen I.-C.K."/>
            <person name="Wielgoss S."/>
        </authorList>
    </citation>
    <scope>NUCLEOTIDE SEQUENCE [LARGE SCALE GENOMIC DNA]</scope>
    <source>
        <strain evidence="1 2">Cbm 6</strain>
    </source>
</reference>
<dbReference type="Pfam" id="PF04134">
    <property type="entry name" value="DCC1-like"/>
    <property type="match status" value="1"/>
</dbReference>
<dbReference type="PANTHER" id="PTHR33639">
    <property type="entry name" value="THIOL-DISULFIDE OXIDOREDUCTASE DCC"/>
    <property type="match status" value="1"/>
</dbReference>
<dbReference type="PANTHER" id="PTHR33639:SF2">
    <property type="entry name" value="DUF393 DOMAIN-CONTAINING PROTEIN"/>
    <property type="match status" value="1"/>
</dbReference>
<organism evidence="1 2">
    <name type="scientific">Archangium minus</name>
    <dbReference type="NCBI Taxonomy" id="83450"/>
    <lineage>
        <taxon>Bacteria</taxon>
        <taxon>Pseudomonadati</taxon>
        <taxon>Myxococcota</taxon>
        <taxon>Myxococcia</taxon>
        <taxon>Myxococcales</taxon>
        <taxon>Cystobacterineae</taxon>
        <taxon>Archangiaceae</taxon>
        <taxon>Archangium</taxon>
    </lineage>
</organism>
<accession>A0ABY9WIJ6</accession>
<dbReference type="InterPro" id="IPR052927">
    <property type="entry name" value="DCC_oxidoreductase"/>
</dbReference>
<dbReference type="Proteomes" id="UP001611383">
    <property type="component" value="Chromosome"/>
</dbReference>
<gene>
    <name evidence="1" type="ORF">F0U60_02595</name>
</gene>
<dbReference type="EMBL" id="CP043494">
    <property type="protein sequence ID" value="WNG43108.1"/>
    <property type="molecule type" value="Genomic_DNA"/>
</dbReference>
<dbReference type="InterPro" id="IPR007263">
    <property type="entry name" value="DCC1-like"/>
</dbReference>
<sequence>MSEAKRGTGQDTAVVLFDGVCNLCNGVVNFIIDRDPSARFRFAALQSTQAAALLAPLGRVPEADPQSFILVEGGRVYERSSAALRVARKLPGAWKLFYAFVVIPPPLRDAVYRFIARNRYRWFGKAEACRMPTPELRARFL</sequence>